<sequence length="273" mass="30468">MKKLLYVGFFLVFIVIFLYVNNHWLVVSEHVFESEKVPESFDGLRIVQISDLHDALFGDTQEKLIAKVKATQPDIIFITGDVIDSNRYDLEQSLQAVQGLVELADVYYVLGNHEVATNKVSEIYEALSSFGVHIMANESTVLERNGERLAIVGIEDPLMGRTTEEMLNLATTYVPQDMLKLLLAHRPEVFNVYVASRIDLAFTGHAHGGQIRIPGLGGLVAPGQGMLPKYTAGIYEGQETKMVVSRGLGNSTVPYRIFNLPEIVVMELKTKKR</sequence>
<dbReference type="InterPro" id="IPR029052">
    <property type="entry name" value="Metallo-depent_PP-like"/>
</dbReference>
<protein>
    <submittedName>
        <fullName evidence="4">MPP superfamily phosphohydrolase</fullName>
    </submittedName>
</protein>
<keyword evidence="2" id="KW-0378">Hydrolase</keyword>
<dbReference type="Pfam" id="PF00149">
    <property type="entry name" value="Metallophos"/>
    <property type="match status" value="1"/>
</dbReference>
<dbReference type="PANTHER" id="PTHR31302:SF31">
    <property type="entry name" value="PHOSPHODIESTERASE YAEI"/>
    <property type="match status" value="1"/>
</dbReference>
<dbReference type="InterPro" id="IPR051158">
    <property type="entry name" value="Metallophosphoesterase_sf"/>
</dbReference>
<dbReference type="InterPro" id="IPR004843">
    <property type="entry name" value="Calcineurin-like_PHP"/>
</dbReference>
<gene>
    <name evidence="4" type="ORF">ABIA69_003290</name>
</gene>
<evidence type="ECO:0000313" key="5">
    <source>
        <dbReference type="Proteomes" id="UP001549363"/>
    </source>
</evidence>
<dbReference type="Gene3D" id="3.60.21.10">
    <property type="match status" value="1"/>
</dbReference>
<reference evidence="4 5" key="1">
    <citation type="submission" date="2024-06" db="EMBL/GenBank/DDBJ databases">
        <title>Sorghum-associated microbial communities from plants grown in Nebraska, USA.</title>
        <authorList>
            <person name="Schachtman D."/>
        </authorList>
    </citation>
    <scope>NUCLEOTIDE SEQUENCE [LARGE SCALE GENOMIC DNA]</scope>
    <source>
        <strain evidence="4 5">736</strain>
    </source>
</reference>
<dbReference type="Proteomes" id="UP001549363">
    <property type="component" value="Unassembled WGS sequence"/>
</dbReference>
<comment type="caution">
    <text evidence="4">The sequence shown here is derived from an EMBL/GenBank/DDBJ whole genome shotgun (WGS) entry which is preliminary data.</text>
</comment>
<accession>A0ABV2PMD0</accession>
<feature type="domain" description="Calcineurin-like phosphoesterase" evidence="3">
    <location>
        <begin position="44"/>
        <end position="207"/>
    </location>
</feature>
<name>A0ABV2PMD0_9BACI</name>
<organism evidence="4 5">
    <name type="scientific">Lysinibacillus parviboronicapiens</name>
    <dbReference type="NCBI Taxonomy" id="436516"/>
    <lineage>
        <taxon>Bacteria</taxon>
        <taxon>Bacillati</taxon>
        <taxon>Bacillota</taxon>
        <taxon>Bacilli</taxon>
        <taxon>Bacillales</taxon>
        <taxon>Bacillaceae</taxon>
        <taxon>Lysinibacillus</taxon>
    </lineage>
</organism>
<evidence type="ECO:0000259" key="3">
    <source>
        <dbReference type="Pfam" id="PF00149"/>
    </source>
</evidence>
<dbReference type="SUPFAM" id="SSF56300">
    <property type="entry name" value="Metallo-dependent phosphatases"/>
    <property type="match status" value="1"/>
</dbReference>
<keyword evidence="5" id="KW-1185">Reference proteome</keyword>
<dbReference type="CDD" id="cd07385">
    <property type="entry name" value="MPP_YkuE_C"/>
    <property type="match status" value="1"/>
</dbReference>
<dbReference type="PANTHER" id="PTHR31302">
    <property type="entry name" value="TRANSMEMBRANE PROTEIN WITH METALLOPHOSPHOESTERASE DOMAIN-RELATED"/>
    <property type="match status" value="1"/>
</dbReference>
<evidence type="ECO:0000256" key="1">
    <source>
        <dbReference type="ARBA" id="ARBA00022723"/>
    </source>
</evidence>
<dbReference type="EMBL" id="JBEPSB010000017">
    <property type="protein sequence ID" value="MET4562105.1"/>
    <property type="molecule type" value="Genomic_DNA"/>
</dbReference>
<dbReference type="RefSeq" id="WP_354472318.1">
    <property type="nucleotide sequence ID" value="NZ_JBEPSB010000017.1"/>
</dbReference>
<proteinExistence type="predicted"/>
<keyword evidence="1" id="KW-0479">Metal-binding</keyword>
<evidence type="ECO:0000256" key="2">
    <source>
        <dbReference type="ARBA" id="ARBA00022801"/>
    </source>
</evidence>
<evidence type="ECO:0000313" key="4">
    <source>
        <dbReference type="EMBL" id="MET4562105.1"/>
    </source>
</evidence>